<organism evidence="1 2">
    <name type="scientific">Sphingomonas hengshuiensis</name>
    <dbReference type="NCBI Taxonomy" id="1609977"/>
    <lineage>
        <taxon>Bacteria</taxon>
        <taxon>Pseudomonadati</taxon>
        <taxon>Pseudomonadota</taxon>
        <taxon>Alphaproteobacteria</taxon>
        <taxon>Sphingomonadales</taxon>
        <taxon>Sphingomonadaceae</taxon>
        <taxon>Sphingomonas</taxon>
    </lineage>
</organism>
<evidence type="ECO:0000313" key="2">
    <source>
        <dbReference type="Proteomes" id="UP000248614"/>
    </source>
</evidence>
<dbReference type="EMBL" id="QFNF01000001">
    <property type="protein sequence ID" value="PZO81123.1"/>
    <property type="molecule type" value="Genomic_DNA"/>
</dbReference>
<evidence type="ECO:0008006" key="3">
    <source>
        <dbReference type="Google" id="ProtNLM"/>
    </source>
</evidence>
<name>A0A2W4ZFG1_9SPHN</name>
<dbReference type="Proteomes" id="UP000248614">
    <property type="component" value="Unassembled WGS sequence"/>
</dbReference>
<gene>
    <name evidence="1" type="ORF">DI632_00690</name>
</gene>
<sequence>MDIPALYAQLIQEIGDGTGMADSLLHVHAGMAVLLLTRVVTGYRLSTPIPLAVVALAELANEVLDRLHYGSWRWADTSLDIVNTMFWPTMLFIGLRLRDRFEPRARPPVDGNVA</sequence>
<protein>
    <recommendedName>
        <fullName evidence="3">VanZ-like domain-containing protein</fullName>
    </recommendedName>
</protein>
<comment type="caution">
    <text evidence="1">The sequence shown here is derived from an EMBL/GenBank/DDBJ whole genome shotgun (WGS) entry which is preliminary data.</text>
</comment>
<evidence type="ECO:0000313" key="1">
    <source>
        <dbReference type="EMBL" id="PZO81123.1"/>
    </source>
</evidence>
<reference evidence="1 2" key="1">
    <citation type="submission" date="2017-08" db="EMBL/GenBank/DDBJ databases">
        <title>Infants hospitalized years apart are colonized by the same room-sourced microbial strains.</title>
        <authorList>
            <person name="Brooks B."/>
            <person name="Olm M.R."/>
            <person name="Firek B.A."/>
            <person name="Baker R."/>
            <person name="Thomas B.C."/>
            <person name="Morowitz M.J."/>
            <person name="Banfield J.F."/>
        </authorList>
    </citation>
    <scope>NUCLEOTIDE SEQUENCE [LARGE SCALE GENOMIC DNA]</scope>
    <source>
        <strain evidence="1">S2_018_000_R3_110</strain>
    </source>
</reference>
<dbReference type="AlphaFoldDB" id="A0A2W4ZFG1"/>
<accession>A0A2W4ZFG1</accession>
<proteinExistence type="predicted"/>